<protein>
    <submittedName>
        <fullName evidence="2">Uncharacterized protein</fullName>
    </submittedName>
</protein>
<organism evidence="2 3">
    <name type="scientific">Seminavis robusta</name>
    <dbReference type="NCBI Taxonomy" id="568900"/>
    <lineage>
        <taxon>Eukaryota</taxon>
        <taxon>Sar</taxon>
        <taxon>Stramenopiles</taxon>
        <taxon>Ochrophyta</taxon>
        <taxon>Bacillariophyta</taxon>
        <taxon>Bacillariophyceae</taxon>
        <taxon>Bacillariophycidae</taxon>
        <taxon>Naviculales</taxon>
        <taxon>Naviculaceae</taxon>
        <taxon>Seminavis</taxon>
    </lineage>
</organism>
<keyword evidence="1" id="KW-0472">Membrane</keyword>
<accession>A0A9N8DEY9</accession>
<reference evidence="2" key="1">
    <citation type="submission" date="2020-06" db="EMBL/GenBank/DDBJ databases">
        <authorList>
            <consortium name="Plant Systems Biology data submission"/>
        </authorList>
    </citation>
    <scope>NUCLEOTIDE SEQUENCE</scope>
    <source>
        <strain evidence="2">D6</strain>
    </source>
</reference>
<dbReference type="AlphaFoldDB" id="A0A9N8DEY9"/>
<evidence type="ECO:0000313" key="3">
    <source>
        <dbReference type="Proteomes" id="UP001153069"/>
    </source>
</evidence>
<feature type="transmembrane region" description="Helical" evidence="1">
    <location>
        <begin position="12"/>
        <end position="32"/>
    </location>
</feature>
<dbReference type="Proteomes" id="UP001153069">
    <property type="component" value="Unassembled WGS sequence"/>
</dbReference>
<keyword evidence="1" id="KW-1133">Transmembrane helix</keyword>
<gene>
    <name evidence="2" type="ORF">SEMRO_111_G055431.1</name>
</gene>
<evidence type="ECO:0000313" key="2">
    <source>
        <dbReference type="EMBL" id="CAB9501547.1"/>
    </source>
</evidence>
<keyword evidence="3" id="KW-1185">Reference proteome</keyword>
<proteinExistence type="predicted"/>
<feature type="transmembrane region" description="Helical" evidence="1">
    <location>
        <begin position="70"/>
        <end position="90"/>
    </location>
</feature>
<feature type="transmembrane region" description="Helical" evidence="1">
    <location>
        <begin position="127"/>
        <end position="148"/>
    </location>
</feature>
<comment type="caution">
    <text evidence="2">The sequence shown here is derived from an EMBL/GenBank/DDBJ whole genome shotgun (WGS) entry which is preliminary data.</text>
</comment>
<evidence type="ECO:0000256" key="1">
    <source>
        <dbReference type="SAM" id="Phobius"/>
    </source>
</evidence>
<name>A0A9N8DEY9_9STRA</name>
<keyword evidence="1" id="KW-0812">Transmembrane</keyword>
<sequence>MDLMQSIVKYATLLIASFNIVCGSAIVGGHLLPRDVVPNMIESSFGMMMDTTGSTTIVQSTSSAERLYNIVFGLLALQLGLVRVLGVWYWQQAPHTCIMAILATTFLIEFARDGTMIREGLIGLDEAVAFFPSAVLMAAYLGLVVASVRRNHRGEDKKQT</sequence>
<dbReference type="EMBL" id="CAICTM010000110">
    <property type="protein sequence ID" value="CAB9501547.1"/>
    <property type="molecule type" value="Genomic_DNA"/>
</dbReference>